<gene>
    <name evidence="1" type="ORF">DFA_10587</name>
</gene>
<evidence type="ECO:0000313" key="1">
    <source>
        <dbReference type="EMBL" id="EGG15744.1"/>
    </source>
</evidence>
<evidence type="ECO:0000313" key="2">
    <source>
        <dbReference type="Proteomes" id="UP000007797"/>
    </source>
</evidence>
<sequence length="35" mass="4112">MVEKIRDPDHRDGRVFLIVSLFSFAQRKVIVIVVQ</sequence>
<dbReference type="KEGG" id="dfa:DFA_10587"/>
<proteinExistence type="predicted"/>
<dbReference type="GeneID" id="14867284"/>
<name>F4QAM5_CACFS</name>
<dbReference type="EMBL" id="GL883026">
    <property type="protein sequence ID" value="EGG15744.1"/>
    <property type="molecule type" value="Genomic_DNA"/>
</dbReference>
<dbReference type="Proteomes" id="UP000007797">
    <property type="component" value="Unassembled WGS sequence"/>
</dbReference>
<protein>
    <submittedName>
        <fullName evidence="1">Uncharacterized protein</fullName>
    </submittedName>
</protein>
<reference evidence="2" key="1">
    <citation type="journal article" date="2011" name="Genome Res.">
        <title>Phylogeny-wide analysis of social amoeba genomes highlights ancient origins for complex intercellular communication.</title>
        <authorList>
            <person name="Heidel A.J."/>
            <person name="Lawal H.M."/>
            <person name="Felder M."/>
            <person name="Schilde C."/>
            <person name="Helps N.R."/>
            <person name="Tunggal B."/>
            <person name="Rivero F."/>
            <person name="John U."/>
            <person name="Schleicher M."/>
            <person name="Eichinger L."/>
            <person name="Platzer M."/>
            <person name="Noegel A.A."/>
            <person name="Schaap P."/>
            <person name="Gloeckner G."/>
        </authorList>
    </citation>
    <scope>NUCLEOTIDE SEQUENCE [LARGE SCALE GENOMIC DNA]</scope>
    <source>
        <strain evidence="2">SH3</strain>
    </source>
</reference>
<dbReference type="AlphaFoldDB" id="F4QAM5"/>
<organism evidence="1 2">
    <name type="scientific">Cavenderia fasciculata</name>
    <name type="common">Slime mold</name>
    <name type="synonym">Dictyostelium fasciculatum</name>
    <dbReference type="NCBI Taxonomy" id="261658"/>
    <lineage>
        <taxon>Eukaryota</taxon>
        <taxon>Amoebozoa</taxon>
        <taxon>Evosea</taxon>
        <taxon>Eumycetozoa</taxon>
        <taxon>Dictyostelia</taxon>
        <taxon>Acytosteliales</taxon>
        <taxon>Cavenderiaceae</taxon>
        <taxon>Cavenderia</taxon>
    </lineage>
</organism>
<keyword evidence="2" id="KW-1185">Reference proteome</keyword>
<accession>F4QAM5</accession>
<dbReference type="RefSeq" id="XP_004354491.1">
    <property type="nucleotide sequence ID" value="XM_004354439.1"/>
</dbReference>